<dbReference type="AlphaFoldDB" id="A0A2C6WPU0"/>
<dbReference type="EMBL" id="MRZN01000005">
    <property type="protein sequence ID" value="PHK50095.1"/>
    <property type="molecule type" value="Genomic_DNA"/>
</dbReference>
<name>A0A2C6WPU0_9STAP</name>
<dbReference type="InterPro" id="IPR038641">
    <property type="entry name" value="Csa_sf"/>
</dbReference>
<comment type="similarity">
    <text evidence="1">Belongs to the staphylococcal tandem lipoprotein family.</text>
</comment>
<organism evidence="2 3">
    <name type="scientific">Staphylococcus edaphicus</name>
    <dbReference type="NCBI Taxonomy" id="1955013"/>
    <lineage>
        <taxon>Bacteria</taxon>
        <taxon>Bacillati</taxon>
        <taxon>Bacillota</taxon>
        <taxon>Bacilli</taxon>
        <taxon>Bacillales</taxon>
        <taxon>Staphylococcaceae</taxon>
        <taxon>Staphylococcus</taxon>
    </lineage>
</organism>
<comment type="caution">
    <text evidence="2">The sequence shown here is derived from an EMBL/GenBank/DDBJ whole genome shotgun (WGS) entry which is preliminary data.</text>
</comment>
<dbReference type="PROSITE" id="PS51257">
    <property type="entry name" value="PROKAR_LIPOPROTEIN"/>
    <property type="match status" value="1"/>
</dbReference>
<dbReference type="Proteomes" id="UP000223828">
    <property type="component" value="Unassembled WGS sequence"/>
</dbReference>
<dbReference type="Gene3D" id="2.50.20.40">
    <property type="match status" value="1"/>
</dbReference>
<sequence length="252" mass="29747">MKHLALFVILLALTIFIGGCGIMTKEDNKEEKIKKSFEKSLNMYPIKNLEDLYDKEGYRDEEFEKGDKGTWTLQNYMTVRNKNQNLETRGMVLFLNRNNKKATGKFYINKYDEDEKLEKETYPIELKNNKIVLKQSVSDKNLEKEIENFKFFSQYANFKHIEKYKDGKISSNPNVPSYEAKYQLENSDDNVKKIRDFYNIPTKKAPTLKMKSIGELDNNSIGYKKIEYIFSQNKEENIMFSDFIKFEPSKGE</sequence>
<keyword evidence="2" id="KW-0449">Lipoprotein</keyword>
<protein>
    <submittedName>
        <fullName evidence="2">Tandem-type lipoprotein</fullName>
    </submittedName>
</protein>
<reference evidence="3" key="1">
    <citation type="submission" date="2017-10" db="EMBL/GenBank/DDBJ databases">
        <title>Staphylococcus edaphicus sp. nov., isolated in Antarctica, harbouring mecC gene and genomic islands essential in adaptation to extreme environment.</title>
        <authorList>
            <person name="Pantucek R."/>
            <person name="Sedlacek I."/>
            <person name="Indrakova A."/>
            <person name="Vrbovska V."/>
            <person name="Maslanova I."/>
            <person name="Kovarovic V."/>
            <person name="Svec P."/>
            <person name="Kralova S."/>
            <person name="Kristofova L."/>
            <person name="Keklakova J."/>
            <person name="Petras P."/>
            <person name="Doskar J."/>
        </authorList>
    </citation>
    <scope>NUCLEOTIDE SEQUENCE [LARGE SCALE GENOMIC DNA]</scope>
    <source>
        <strain evidence="3">CCM 5085</strain>
    </source>
</reference>
<dbReference type="RefSeq" id="WP_099089853.1">
    <property type="nucleotide sequence ID" value="NZ_MRZN01000005.1"/>
</dbReference>
<evidence type="ECO:0000313" key="3">
    <source>
        <dbReference type="Proteomes" id="UP000223828"/>
    </source>
</evidence>
<evidence type="ECO:0000313" key="2">
    <source>
        <dbReference type="EMBL" id="PHK50095.1"/>
    </source>
</evidence>
<dbReference type="Pfam" id="PF04507">
    <property type="entry name" value="DUF576"/>
    <property type="match status" value="1"/>
</dbReference>
<dbReference type="OrthoDB" id="2189886at2"/>
<dbReference type="InterPro" id="IPR007595">
    <property type="entry name" value="Csa"/>
</dbReference>
<evidence type="ECO:0000256" key="1">
    <source>
        <dbReference type="ARBA" id="ARBA00009715"/>
    </source>
</evidence>
<proteinExistence type="inferred from homology"/>
<dbReference type="NCBIfam" id="TIGR01742">
    <property type="entry name" value="SA_tandem_lipo"/>
    <property type="match status" value="1"/>
</dbReference>
<accession>A0A2C6WPU0</accession>
<gene>
    <name evidence="2" type="ORF">BTJ66_04910</name>
</gene>